<keyword evidence="1" id="KW-0812">Transmembrane</keyword>
<organism evidence="2 3">
    <name type="scientific">Steinernema glaseri</name>
    <dbReference type="NCBI Taxonomy" id="37863"/>
    <lineage>
        <taxon>Eukaryota</taxon>
        <taxon>Metazoa</taxon>
        <taxon>Ecdysozoa</taxon>
        <taxon>Nematoda</taxon>
        <taxon>Chromadorea</taxon>
        <taxon>Rhabditida</taxon>
        <taxon>Tylenchina</taxon>
        <taxon>Panagrolaimomorpha</taxon>
        <taxon>Strongyloidoidea</taxon>
        <taxon>Steinernematidae</taxon>
        <taxon>Steinernema</taxon>
    </lineage>
</organism>
<proteinExistence type="predicted"/>
<evidence type="ECO:0000256" key="1">
    <source>
        <dbReference type="SAM" id="Phobius"/>
    </source>
</evidence>
<dbReference type="WBParaSite" id="L893_g5349.t1">
    <property type="protein sequence ID" value="L893_g5349.t1"/>
    <property type="gene ID" value="L893_g5349"/>
</dbReference>
<feature type="transmembrane region" description="Helical" evidence="1">
    <location>
        <begin position="55"/>
        <end position="74"/>
    </location>
</feature>
<protein>
    <submittedName>
        <fullName evidence="3">Dimer_Tnp_hAT domain-containing protein</fullName>
    </submittedName>
</protein>
<evidence type="ECO:0000313" key="2">
    <source>
        <dbReference type="Proteomes" id="UP000095287"/>
    </source>
</evidence>
<keyword evidence="1" id="KW-1133">Transmembrane helix</keyword>
<name>A0A1I8AGF0_9BILA</name>
<reference evidence="3" key="1">
    <citation type="submission" date="2016-11" db="UniProtKB">
        <authorList>
            <consortium name="WormBaseParasite"/>
        </authorList>
    </citation>
    <scope>IDENTIFICATION</scope>
</reference>
<dbReference type="AlphaFoldDB" id="A0A1I8AGF0"/>
<sequence>PSEVPRLTPDEIEILDFFYAAVLRVNGIKSNDKHIHLLVNQPRQLDRVKEIMRHSYSSVVICFICVVSCAMQFASSLKTKSKMENIMNRSNMTWKKLKKDLLIAASAKESTVVSPHRP</sequence>
<keyword evidence="1" id="KW-0472">Membrane</keyword>
<evidence type="ECO:0000313" key="3">
    <source>
        <dbReference type="WBParaSite" id="L893_g5349.t1"/>
    </source>
</evidence>
<keyword evidence="2" id="KW-1185">Reference proteome</keyword>
<dbReference type="Proteomes" id="UP000095287">
    <property type="component" value="Unplaced"/>
</dbReference>
<accession>A0A1I8AGF0</accession>